<evidence type="ECO:0000259" key="4">
    <source>
        <dbReference type="PROSITE" id="PS50097"/>
    </source>
</evidence>
<name>A0AAV2S8E8_MEGNR</name>
<dbReference type="InterPro" id="IPR011333">
    <property type="entry name" value="SKP1/BTB/POZ_sf"/>
</dbReference>
<dbReference type="GO" id="GO:0003677">
    <property type="term" value="F:DNA binding"/>
    <property type="evidence" value="ECO:0007669"/>
    <property type="project" value="InterPro"/>
</dbReference>
<dbReference type="InterPro" id="IPR051095">
    <property type="entry name" value="Dros_DevTransReg"/>
</dbReference>
<evidence type="ECO:0000313" key="5">
    <source>
        <dbReference type="EMBL" id="CAL4166781.1"/>
    </source>
</evidence>
<evidence type="ECO:0000256" key="2">
    <source>
        <dbReference type="ARBA" id="ARBA00022843"/>
    </source>
</evidence>
<dbReference type="Gene3D" id="3.30.710.10">
    <property type="entry name" value="Potassium Channel Kv1.1, Chain A"/>
    <property type="match status" value="1"/>
</dbReference>
<evidence type="ECO:0000256" key="3">
    <source>
        <dbReference type="ARBA" id="ARBA00023242"/>
    </source>
</evidence>
<dbReference type="Pfam" id="PF00651">
    <property type="entry name" value="BTB"/>
    <property type="match status" value="1"/>
</dbReference>
<feature type="non-terminal residue" evidence="5">
    <location>
        <position position="294"/>
    </location>
</feature>
<protein>
    <recommendedName>
        <fullName evidence="4">BTB domain-containing protein</fullName>
    </recommendedName>
</protein>
<keyword evidence="3" id="KW-0539">Nucleus</keyword>
<dbReference type="InterPro" id="IPR018379">
    <property type="entry name" value="BEN_domain"/>
</dbReference>
<evidence type="ECO:0000313" key="6">
    <source>
        <dbReference type="Proteomes" id="UP001497623"/>
    </source>
</evidence>
<dbReference type="GO" id="GO:0006357">
    <property type="term" value="P:regulation of transcription by RNA polymerase II"/>
    <property type="evidence" value="ECO:0007669"/>
    <property type="project" value="TreeGrafter"/>
</dbReference>
<gene>
    <name evidence="5" type="ORF">MNOR_LOCUS33511</name>
</gene>
<sequence>MAADGQYQPHDWGNMEGEELIALRWNNHISSLSQLLYSLREEETLVDATLACEGRLFPAHKFVLSMCSDYFKEMFSSNPCKHPIVFLKDVRCEDMEALLDFMYRGVVHIPKEALNSLLKTAEGLQIRGLGLFAKETGEGNLSHTPDDSRIMEPSVLMSPDRKRPYVMDHSDGFTFTDGEVDAEGTLHTPIKRKYDRYDGPPAPTPELPMVDDDTLDLGGGINIPTEDYFKLRRNNPNRYINDLLRYFFPMEVLINSSLTGTECFANKNKDRVNPVIKNQLDPNIIKVITIQHLK</sequence>
<dbReference type="Gene3D" id="1.10.10.2590">
    <property type="entry name" value="BEN domain"/>
    <property type="match status" value="1"/>
</dbReference>
<dbReference type="GO" id="GO:0005634">
    <property type="term" value="C:nucleus"/>
    <property type="evidence" value="ECO:0007669"/>
    <property type="project" value="TreeGrafter"/>
</dbReference>
<dbReference type="Pfam" id="PF10523">
    <property type="entry name" value="BEN"/>
    <property type="match status" value="1"/>
</dbReference>
<dbReference type="PANTHER" id="PTHR23110">
    <property type="entry name" value="BTB DOMAIN TRANSCRIPTION FACTOR"/>
    <property type="match status" value="1"/>
</dbReference>
<dbReference type="CDD" id="cd18315">
    <property type="entry name" value="BTB_POZ_BAB-like"/>
    <property type="match status" value="1"/>
</dbReference>
<feature type="domain" description="BTB" evidence="4">
    <location>
        <begin position="46"/>
        <end position="111"/>
    </location>
</feature>
<keyword evidence="6" id="KW-1185">Reference proteome</keyword>
<dbReference type="SUPFAM" id="SSF54695">
    <property type="entry name" value="POZ domain"/>
    <property type="match status" value="1"/>
</dbReference>
<organism evidence="5 6">
    <name type="scientific">Meganyctiphanes norvegica</name>
    <name type="common">Northern krill</name>
    <name type="synonym">Thysanopoda norvegica</name>
    <dbReference type="NCBI Taxonomy" id="48144"/>
    <lineage>
        <taxon>Eukaryota</taxon>
        <taxon>Metazoa</taxon>
        <taxon>Ecdysozoa</taxon>
        <taxon>Arthropoda</taxon>
        <taxon>Crustacea</taxon>
        <taxon>Multicrustacea</taxon>
        <taxon>Malacostraca</taxon>
        <taxon>Eumalacostraca</taxon>
        <taxon>Eucarida</taxon>
        <taxon>Euphausiacea</taxon>
        <taxon>Euphausiidae</taxon>
        <taxon>Meganyctiphanes</taxon>
    </lineage>
</organism>
<dbReference type="PANTHER" id="PTHR23110:SF98">
    <property type="entry name" value="PRE-LOLA-G, ISOFORM C-RELATED"/>
    <property type="match status" value="1"/>
</dbReference>
<dbReference type="PROSITE" id="PS50097">
    <property type="entry name" value="BTB"/>
    <property type="match status" value="1"/>
</dbReference>
<dbReference type="SMART" id="SM00225">
    <property type="entry name" value="BTB"/>
    <property type="match status" value="1"/>
</dbReference>
<proteinExistence type="predicted"/>
<comment type="caution">
    <text evidence="5">The sequence shown here is derived from an EMBL/GenBank/DDBJ whole genome shotgun (WGS) entry which is preliminary data.</text>
</comment>
<dbReference type="AlphaFoldDB" id="A0AAV2S8E8"/>
<accession>A0AAV2S8E8</accession>
<keyword evidence="1" id="KW-1017">Isopeptide bond</keyword>
<dbReference type="EMBL" id="CAXKWB010048544">
    <property type="protein sequence ID" value="CAL4166781.1"/>
    <property type="molecule type" value="Genomic_DNA"/>
</dbReference>
<evidence type="ECO:0000256" key="1">
    <source>
        <dbReference type="ARBA" id="ARBA00022499"/>
    </source>
</evidence>
<dbReference type="InterPro" id="IPR000210">
    <property type="entry name" value="BTB/POZ_dom"/>
</dbReference>
<reference evidence="5 6" key="1">
    <citation type="submission" date="2024-05" db="EMBL/GenBank/DDBJ databases">
        <authorList>
            <person name="Wallberg A."/>
        </authorList>
    </citation>
    <scope>NUCLEOTIDE SEQUENCE [LARGE SCALE GENOMIC DNA]</scope>
</reference>
<dbReference type="Proteomes" id="UP001497623">
    <property type="component" value="Unassembled WGS sequence"/>
</dbReference>
<keyword evidence="2" id="KW-0832">Ubl conjugation</keyword>